<protein>
    <submittedName>
        <fullName evidence="2">Uncharacterized protein</fullName>
    </submittedName>
</protein>
<name>A0ABY2QIQ0_9SPHN</name>
<accession>A0ABY2QIQ0</accession>
<proteinExistence type="predicted"/>
<evidence type="ECO:0000313" key="2">
    <source>
        <dbReference type="EMBL" id="THG40425.1"/>
    </source>
</evidence>
<dbReference type="Proteomes" id="UP000308038">
    <property type="component" value="Unassembled WGS sequence"/>
</dbReference>
<organism evidence="2 3">
    <name type="scientific">Sphingomonas olei</name>
    <dbReference type="NCBI Taxonomy" id="1886787"/>
    <lineage>
        <taxon>Bacteria</taxon>
        <taxon>Pseudomonadati</taxon>
        <taxon>Pseudomonadota</taxon>
        <taxon>Alphaproteobacteria</taxon>
        <taxon>Sphingomonadales</taxon>
        <taxon>Sphingomonadaceae</taxon>
        <taxon>Sphingomonas</taxon>
    </lineage>
</organism>
<keyword evidence="1" id="KW-1133">Transmembrane helix</keyword>
<evidence type="ECO:0000256" key="1">
    <source>
        <dbReference type="SAM" id="Phobius"/>
    </source>
</evidence>
<dbReference type="EMBL" id="SSTI01000004">
    <property type="protein sequence ID" value="THG40425.1"/>
    <property type="molecule type" value="Genomic_DNA"/>
</dbReference>
<reference evidence="2 3" key="1">
    <citation type="submission" date="2019-04" db="EMBL/GenBank/DDBJ databases">
        <title>Microbes associate with the intestines of laboratory mice.</title>
        <authorList>
            <person name="Navarre W."/>
            <person name="Wong E."/>
            <person name="Huang K.C."/>
            <person name="Tropini C."/>
            <person name="Ng K."/>
            <person name="Yu B."/>
        </authorList>
    </citation>
    <scope>NUCLEOTIDE SEQUENCE [LARGE SCALE GENOMIC DNA]</scope>
    <source>
        <strain evidence="2 3">NM83_B4-11</strain>
    </source>
</reference>
<keyword evidence="1" id="KW-0812">Transmembrane</keyword>
<feature type="transmembrane region" description="Helical" evidence="1">
    <location>
        <begin position="15"/>
        <end position="41"/>
    </location>
</feature>
<dbReference type="RefSeq" id="WP_136451121.1">
    <property type="nucleotide sequence ID" value="NZ_SSTI01000004.1"/>
</dbReference>
<keyword evidence="1" id="KW-0472">Membrane</keyword>
<evidence type="ECO:0000313" key="3">
    <source>
        <dbReference type="Proteomes" id="UP000308038"/>
    </source>
</evidence>
<comment type="caution">
    <text evidence="2">The sequence shown here is derived from an EMBL/GenBank/DDBJ whole genome shotgun (WGS) entry which is preliminary data.</text>
</comment>
<keyword evidence="3" id="KW-1185">Reference proteome</keyword>
<sequence>MREFILLPVYALCGALAVVAAIFLIAGLLTAVIIFGGLLLFHWGMVKLGLRSHALRQDNEWPSKEQRRGPLS</sequence>
<gene>
    <name evidence="2" type="ORF">E5988_06230</name>
</gene>